<dbReference type="SUPFAM" id="SSF88659">
    <property type="entry name" value="Sigma3 and sigma4 domains of RNA polymerase sigma factors"/>
    <property type="match status" value="1"/>
</dbReference>
<dbReference type="eggNOG" id="COG1595">
    <property type="taxonomic scope" value="Bacteria"/>
</dbReference>
<dbReference type="Gene3D" id="1.10.10.10">
    <property type="entry name" value="Winged helix-like DNA-binding domain superfamily/Winged helix DNA-binding domain"/>
    <property type="match status" value="1"/>
</dbReference>
<accession>Q023Y9</accession>
<dbReference type="InterPro" id="IPR007627">
    <property type="entry name" value="RNA_pol_sigma70_r2"/>
</dbReference>
<dbReference type="HOGENOM" id="CLU_047691_4_2_0"/>
<keyword evidence="3" id="KW-0731">Sigma factor</keyword>
<dbReference type="InterPro" id="IPR039425">
    <property type="entry name" value="RNA_pol_sigma-70-like"/>
</dbReference>
<dbReference type="AlphaFoldDB" id="Q023Y9"/>
<feature type="domain" description="RNA polymerase sigma factor 70 region 4 type 2" evidence="8">
    <location>
        <begin position="118"/>
        <end position="163"/>
    </location>
</feature>
<dbReference type="EMBL" id="CP000473">
    <property type="protein sequence ID" value="ABJ83687.1"/>
    <property type="molecule type" value="Genomic_DNA"/>
</dbReference>
<dbReference type="Pfam" id="PF04542">
    <property type="entry name" value="Sigma70_r2"/>
    <property type="match status" value="1"/>
</dbReference>
<dbReference type="PANTHER" id="PTHR43133:SF8">
    <property type="entry name" value="RNA POLYMERASE SIGMA FACTOR HI_1459-RELATED"/>
    <property type="match status" value="1"/>
</dbReference>
<dbReference type="InterPro" id="IPR014284">
    <property type="entry name" value="RNA_pol_sigma-70_dom"/>
</dbReference>
<comment type="similarity">
    <text evidence="1">Belongs to the sigma-70 factor family. ECF subfamily.</text>
</comment>
<dbReference type="PANTHER" id="PTHR43133">
    <property type="entry name" value="RNA POLYMERASE ECF-TYPE SIGMA FACTO"/>
    <property type="match status" value="1"/>
</dbReference>
<keyword evidence="5" id="KW-0804">Transcription</keyword>
<evidence type="ECO:0000256" key="4">
    <source>
        <dbReference type="ARBA" id="ARBA00023125"/>
    </source>
</evidence>
<keyword evidence="4" id="KW-0238">DNA-binding</keyword>
<organism evidence="9">
    <name type="scientific">Solibacter usitatus (strain Ellin6076)</name>
    <dbReference type="NCBI Taxonomy" id="234267"/>
    <lineage>
        <taxon>Bacteria</taxon>
        <taxon>Pseudomonadati</taxon>
        <taxon>Acidobacteriota</taxon>
        <taxon>Terriglobia</taxon>
        <taxon>Bryobacterales</taxon>
        <taxon>Solibacteraceae</taxon>
        <taxon>Candidatus Solibacter</taxon>
    </lineage>
</organism>
<gene>
    <name evidence="9" type="ordered locus">Acid_2698</name>
</gene>
<evidence type="ECO:0000256" key="2">
    <source>
        <dbReference type="ARBA" id="ARBA00023015"/>
    </source>
</evidence>
<dbReference type="InterPro" id="IPR036388">
    <property type="entry name" value="WH-like_DNA-bd_sf"/>
</dbReference>
<evidence type="ECO:0000256" key="6">
    <source>
        <dbReference type="SAM" id="MobiDB-lite"/>
    </source>
</evidence>
<evidence type="ECO:0000259" key="7">
    <source>
        <dbReference type="Pfam" id="PF04542"/>
    </source>
</evidence>
<dbReference type="SUPFAM" id="SSF88946">
    <property type="entry name" value="Sigma2 domain of RNA polymerase sigma factors"/>
    <property type="match status" value="1"/>
</dbReference>
<dbReference type="KEGG" id="sus:Acid_2698"/>
<feature type="domain" description="RNA polymerase sigma-70 region 2" evidence="7">
    <location>
        <begin position="24"/>
        <end position="88"/>
    </location>
</feature>
<name>Q023Y9_SOLUE</name>
<dbReference type="GO" id="GO:0003677">
    <property type="term" value="F:DNA binding"/>
    <property type="evidence" value="ECO:0007669"/>
    <property type="project" value="UniProtKB-KW"/>
</dbReference>
<evidence type="ECO:0000259" key="8">
    <source>
        <dbReference type="Pfam" id="PF08281"/>
    </source>
</evidence>
<dbReference type="GO" id="GO:0006352">
    <property type="term" value="P:DNA-templated transcription initiation"/>
    <property type="evidence" value="ECO:0007669"/>
    <property type="project" value="InterPro"/>
</dbReference>
<dbReference type="InterPro" id="IPR013249">
    <property type="entry name" value="RNA_pol_sigma70_r4_t2"/>
</dbReference>
<dbReference type="InterPro" id="IPR013325">
    <property type="entry name" value="RNA_pol_sigma_r2"/>
</dbReference>
<dbReference type="InterPro" id="IPR013324">
    <property type="entry name" value="RNA_pol_sigma_r3/r4-like"/>
</dbReference>
<evidence type="ECO:0000256" key="5">
    <source>
        <dbReference type="ARBA" id="ARBA00023163"/>
    </source>
</evidence>
<proteinExistence type="inferred from homology"/>
<dbReference type="NCBIfam" id="TIGR02937">
    <property type="entry name" value="sigma70-ECF"/>
    <property type="match status" value="1"/>
</dbReference>
<dbReference type="Gene3D" id="1.10.1740.10">
    <property type="match status" value="1"/>
</dbReference>
<evidence type="ECO:0000313" key="9">
    <source>
        <dbReference type="EMBL" id="ABJ83687.1"/>
    </source>
</evidence>
<protein>
    <submittedName>
        <fullName evidence="9">RNA polymerase, sigma-24 subunit, ECF subfamily</fullName>
    </submittedName>
</protein>
<dbReference type="STRING" id="234267.Acid_2698"/>
<keyword evidence="2" id="KW-0805">Transcription regulation</keyword>
<dbReference type="GO" id="GO:0016987">
    <property type="term" value="F:sigma factor activity"/>
    <property type="evidence" value="ECO:0007669"/>
    <property type="project" value="UniProtKB-KW"/>
</dbReference>
<dbReference type="InParanoid" id="Q023Y9"/>
<evidence type="ECO:0000256" key="3">
    <source>
        <dbReference type="ARBA" id="ARBA00023082"/>
    </source>
</evidence>
<reference evidence="9" key="1">
    <citation type="submission" date="2006-10" db="EMBL/GenBank/DDBJ databases">
        <title>Complete sequence of Solibacter usitatus Ellin6076.</title>
        <authorList>
            <consortium name="US DOE Joint Genome Institute"/>
            <person name="Copeland A."/>
            <person name="Lucas S."/>
            <person name="Lapidus A."/>
            <person name="Barry K."/>
            <person name="Detter J.C."/>
            <person name="Glavina del Rio T."/>
            <person name="Hammon N."/>
            <person name="Israni S."/>
            <person name="Dalin E."/>
            <person name="Tice H."/>
            <person name="Pitluck S."/>
            <person name="Thompson L.S."/>
            <person name="Brettin T."/>
            <person name="Bruce D."/>
            <person name="Han C."/>
            <person name="Tapia R."/>
            <person name="Gilna P."/>
            <person name="Schmutz J."/>
            <person name="Larimer F."/>
            <person name="Land M."/>
            <person name="Hauser L."/>
            <person name="Kyrpides N."/>
            <person name="Mikhailova N."/>
            <person name="Janssen P.H."/>
            <person name="Kuske C.R."/>
            <person name="Richardson P."/>
        </authorList>
    </citation>
    <scope>NUCLEOTIDE SEQUENCE</scope>
    <source>
        <strain evidence="9">Ellin6076</strain>
    </source>
</reference>
<feature type="region of interest" description="Disordered" evidence="6">
    <location>
        <begin position="88"/>
        <end position="108"/>
    </location>
</feature>
<dbReference type="Pfam" id="PF08281">
    <property type="entry name" value="Sigma70_r4_2"/>
    <property type="match status" value="1"/>
</dbReference>
<evidence type="ECO:0000256" key="1">
    <source>
        <dbReference type="ARBA" id="ARBA00010641"/>
    </source>
</evidence>
<sequence>MNGPSRAIAQMETRAAAFDFESAFHAHYARIARVIARVIRDPGRAEELAVEVLWKFWRTPGAHGEQAGGWLYRTAVRTSLNELRRKVRGDRHESLTDSTPGAPTPEDVRRAREEQEHVRTVLAALDSRQAELLLLRSSGLSYEEVAAALDLNPASVGTLLSRAQQAFRKEFIKRYGEQ</sequence>